<dbReference type="NCBIfam" id="TIGR02985">
    <property type="entry name" value="Sig70_bacteroi1"/>
    <property type="match status" value="1"/>
</dbReference>
<evidence type="ECO:0000256" key="3">
    <source>
        <dbReference type="ARBA" id="ARBA00023082"/>
    </source>
</evidence>
<dbReference type="RefSeq" id="WP_107214764.1">
    <property type="nucleotide sequence ID" value="NZ_KZ686269.1"/>
</dbReference>
<dbReference type="GO" id="GO:0006352">
    <property type="term" value="P:DNA-templated transcription initiation"/>
    <property type="evidence" value="ECO:0007669"/>
    <property type="project" value="InterPro"/>
</dbReference>
<dbReference type="InterPro" id="IPR036388">
    <property type="entry name" value="WH-like_DNA-bd_sf"/>
</dbReference>
<dbReference type="InterPro" id="IPR014327">
    <property type="entry name" value="RNA_pol_sigma70_bacteroid"/>
</dbReference>
<evidence type="ECO:0000256" key="1">
    <source>
        <dbReference type="ARBA" id="ARBA00010641"/>
    </source>
</evidence>
<name>A0A2T3HJ89_9SPHI</name>
<dbReference type="EMBL" id="PYLS01000005">
    <property type="protein sequence ID" value="PST82504.1"/>
    <property type="molecule type" value="Genomic_DNA"/>
</dbReference>
<dbReference type="Proteomes" id="UP000240912">
    <property type="component" value="Unassembled WGS sequence"/>
</dbReference>
<dbReference type="Pfam" id="PF08281">
    <property type="entry name" value="Sigma70_r4_2"/>
    <property type="match status" value="1"/>
</dbReference>
<evidence type="ECO:0000256" key="2">
    <source>
        <dbReference type="ARBA" id="ARBA00023015"/>
    </source>
</evidence>
<reference evidence="7 8" key="1">
    <citation type="submission" date="2018-03" db="EMBL/GenBank/DDBJ databases">
        <authorList>
            <person name="Keele B.F."/>
        </authorList>
    </citation>
    <scope>NUCLEOTIDE SEQUENCE [LARGE SCALE GENOMIC DNA]</scope>
    <source>
        <strain evidence="7 8">YL28-9</strain>
    </source>
</reference>
<keyword evidence="4" id="KW-0804">Transcription</keyword>
<evidence type="ECO:0000259" key="6">
    <source>
        <dbReference type="Pfam" id="PF08281"/>
    </source>
</evidence>
<protein>
    <submittedName>
        <fullName evidence="7">RNA polymerase sigma-70 factor</fullName>
    </submittedName>
</protein>
<dbReference type="SUPFAM" id="SSF88659">
    <property type="entry name" value="Sigma3 and sigma4 domains of RNA polymerase sigma factors"/>
    <property type="match status" value="1"/>
</dbReference>
<evidence type="ECO:0000313" key="8">
    <source>
        <dbReference type="Proteomes" id="UP000240912"/>
    </source>
</evidence>
<dbReference type="InterPro" id="IPR013324">
    <property type="entry name" value="RNA_pol_sigma_r3/r4-like"/>
</dbReference>
<dbReference type="SUPFAM" id="SSF88946">
    <property type="entry name" value="Sigma2 domain of RNA polymerase sigma factors"/>
    <property type="match status" value="1"/>
</dbReference>
<evidence type="ECO:0000313" key="7">
    <source>
        <dbReference type="EMBL" id="PST82504.1"/>
    </source>
</evidence>
<accession>A0A2T3HJ89</accession>
<gene>
    <name evidence="7" type="ORF">C7T94_07450</name>
</gene>
<proteinExistence type="inferred from homology"/>
<dbReference type="GO" id="GO:0003677">
    <property type="term" value="F:DNA binding"/>
    <property type="evidence" value="ECO:0007669"/>
    <property type="project" value="InterPro"/>
</dbReference>
<dbReference type="Gene3D" id="1.10.1740.10">
    <property type="match status" value="1"/>
</dbReference>
<dbReference type="GO" id="GO:0016987">
    <property type="term" value="F:sigma factor activity"/>
    <property type="evidence" value="ECO:0007669"/>
    <property type="project" value="UniProtKB-KW"/>
</dbReference>
<dbReference type="NCBIfam" id="TIGR02937">
    <property type="entry name" value="sigma70-ECF"/>
    <property type="match status" value="1"/>
</dbReference>
<evidence type="ECO:0000256" key="4">
    <source>
        <dbReference type="ARBA" id="ARBA00023163"/>
    </source>
</evidence>
<dbReference type="InterPro" id="IPR014284">
    <property type="entry name" value="RNA_pol_sigma-70_dom"/>
</dbReference>
<dbReference type="OrthoDB" id="1097528at2"/>
<dbReference type="InterPro" id="IPR039425">
    <property type="entry name" value="RNA_pol_sigma-70-like"/>
</dbReference>
<comment type="caution">
    <text evidence="7">The sequence shown here is derived from an EMBL/GenBank/DDBJ whole genome shotgun (WGS) entry which is preliminary data.</text>
</comment>
<dbReference type="AlphaFoldDB" id="A0A2T3HJ89"/>
<organism evidence="7 8">
    <name type="scientific">Pedobacter yulinensis</name>
    <dbReference type="NCBI Taxonomy" id="2126353"/>
    <lineage>
        <taxon>Bacteria</taxon>
        <taxon>Pseudomonadati</taxon>
        <taxon>Bacteroidota</taxon>
        <taxon>Sphingobacteriia</taxon>
        <taxon>Sphingobacteriales</taxon>
        <taxon>Sphingobacteriaceae</taxon>
        <taxon>Pedobacter</taxon>
    </lineage>
</organism>
<dbReference type="InterPro" id="IPR013249">
    <property type="entry name" value="RNA_pol_sigma70_r4_t2"/>
</dbReference>
<dbReference type="Gene3D" id="1.10.10.10">
    <property type="entry name" value="Winged helix-like DNA-binding domain superfamily/Winged helix DNA-binding domain"/>
    <property type="match status" value="1"/>
</dbReference>
<evidence type="ECO:0000259" key="5">
    <source>
        <dbReference type="Pfam" id="PF04542"/>
    </source>
</evidence>
<dbReference type="Pfam" id="PF04542">
    <property type="entry name" value="Sigma70_r2"/>
    <property type="match status" value="1"/>
</dbReference>
<dbReference type="InterPro" id="IPR007627">
    <property type="entry name" value="RNA_pol_sigma70_r2"/>
</dbReference>
<dbReference type="InterPro" id="IPR013325">
    <property type="entry name" value="RNA_pol_sigma_r2"/>
</dbReference>
<keyword evidence="3" id="KW-0731">Sigma factor</keyword>
<sequence>MDAQLKTKYAAFSDGQLTDCLYTGDSDAFSEIYRRYWKTMLGIAYNRLKSLEQAKDVVHDVMVWLWKHRAAQRIDQIGPYLATAVKYRVLEELRKGSVRASYQDQLQPDHGCCADTEDVLHYRAVLKMVREEVELLPEKCRIIFKYSREEHLSNREIAERLQLSVSTVENQLHKALGRLRLVVRNFHLFFLFFFT</sequence>
<feature type="domain" description="RNA polymerase sigma factor 70 region 4 type 2" evidence="6">
    <location>
        <begin position="128"/>
        <end position="179"/>
    </location>
</feature>
<comment type="similarity">
    <text evidence="1">Belongs to the sigma-70 factor family. ECF subfamily.</text>
</comment>
<keyword evidence="2" id="KW-0805">Transcription regulation</keyword>
<feature type="domain" description="RNA polymerase sigma-70 region 2" evidence="5">
    <location>
        <begin position="32"/>
        <end position="96"/>
    </location>
</feature>
<dbReference type="PANTHER" id="PTHR43133">
    <property type="entry name" value="RNA POLYMERASE ECF-TYPE SIGMA FACTO"/>
    <property type="match status" value="1"/>
</dbReference>
<keyword evidence="8" id="KW-1185">Reference proteome</keyword>
<dbReference type="PANTHER" id="PTHR43133:SF46">
    <property type="entry name" value="RNA POLYMERASE SIGMA-70 FACTOR ECF SUBFAMILY"/>
    <property type="match status" value="1"/>
</dbReference>